<dbReference type="InterPro" id="IPR015943">
    <property type="entry name" value="WD40/YVTN_repeat-like_dom_sf"/>
</dbReference>
<dbReference type="NCBIfam" id="NF045728">
    <property type="entry name" value="glycosyl_F510_1955"/>
    <property type="match status" value="1"/>
</dbReference>
<evidence type="ECO:0000313" key="2">
    <source>
        <dbReference type="Proteomes" id="UP001500974"/>
    </source>
</evidence>
<comment type="caution">
    <text evidence="1">The sequence shown here is derived from an EMBL/GenBank/DDBJ whole genome shotgun (WGS) entry which is preliminary data.</text>
</comment>
<dbReference type="CDD" id="cd15482">
    <property type="entry name" value="Sialidase_non-viral"/>
    <property type="match status" value="1"/>
</dbReference>
<dbReference type="Pfam" id="PF02012">
    <property type="entry name" value="BNR"/>
    <property type="match status" value="1"/>
</dbReference>
<sequence length="302" mass="31195">MSRRLHSQASWFSHSHGLPRWRRASGSAAIAVVLLVLTGCAGASPSESAPAGASHYPTAHIHGMSVDPATNRVLLATHDGLFDVSASPAVQIGPSIDLMGFTAAAPDEFYASGHPGPGSDLPDPVGLIRSTDGGRTWQPLSLQGESDFHALAATHGGIVGFDGELKVTDDGTEWQAADGQFPTHHLAGSPRGSIVLATTEKGLQRSADGGATWATVGHAPLLVFTALSEEKAAGIGPDGRVYTSSDGGVSWVAQGSVEGEASAIATQVIDGSTQRIWVATHDSVQVSNDHGQTFTALRSSRR</sequence>
<dbReference type="InterPro" id="IPR054817">
    <property type="entry name" value="Glycosyl_F510_1955-like"/>
</dbReference>
<dbReference type="Gene3D" id="2.130.10.10">
    <property type="entry name" value="YVTN repeat-like/Quinoprotein amine dehydrogenase"/>
    <property type="match status" value="2"/>
</dbReference>
<organism evidence="1 2">
    <name type="scientific">Arthrobacter parietis</name>
    <dbReference type="NCBI Taxonomy" id="271434"/>
    <lineage>
        <taxon>Bacteria</taxon>
        <taxon>Bacillati</taxon>
        <taxon>Actinomycetota</taxon>
        <taxon>Actinomycetes</taxon>
        <taxon>Micrococcales</taxon>
        <taxon>Micrococcaceae</taxon>
        <taxon>Arthrobacter</taxon>
    </lineage>
</organism>
<dbReference type="Proteomes" id="UP001500974">
    <property type="component" value="Unassembled WGS sequence"/>
</dbReference>
<gene>
    <name evidence="1" type="ORF">GCM10009784_29460</name>
</gene>
<reference evidence="2" key="1">
    <citation type="journal article" date="2019" name="Int. J. Syst. Evol. Microbiol.">
        <title>The Global Catalogue of Microorganisms (GCM) 10K type strain sequencing project: providing services to taxonomists for standard genome sequencing and annotation.</title>
        <authorList>
            <consortium name="The Broad Institute Genomics Platform"/>
            <consortium name="The Broad Institute Genome Sequencing Center for Infectious Disease"/>
            <person name="Wu L."/>
            <person name="Ma J."/>
        </authorList>
    </citation>
    <scope>NUCLEOTIDE SEQUENCE [LARGE SCALE GENOMIC DNA]</scope>
    <source>
        <strain evidence="2">JCM 14917</strain>
    </source>
</reference>
<name>A0ABN3B097_9MICC</name>
<accession>A0ABN3B097</accession>
<evidence type="ECO:0008006" key="3">
    <source>
        <dbReference type="Google" id="ProtNLM"/>
    </source>
</evidence>
<keyword evidence="2" id="KW-1185">Reference proteome</keyword>
<dbReference type="InterPro" id="IPR002860">
    <property type="entry name" value="BNR_rpt"/>
</dbReference>
<evidence type="ECO:0000313" key="1">
    <source>
        <dbReference type="EMBL" id="GAA2177749.1"/>
    </source>
</evidence>
<proteinExistence type="predicted"/>
<dbReference type="SUPFAM" id="SSF110296">
    <property type="entry name" value="Oligoxyloglucan reducing end-specific cellobiohydrolase"/>
    <property type="match status" value="1"/>
</dbReference>
<dbReference type="EMBL" id="BAAAON010000010">
    <property type="protein sequence ID" value="GAA2177749.1"/>
    <property type="molecule type" value="Genomic_DNA"/>
</dbReference>
<protein>
    <recommendedName>
        <fullName evidence="3">Exo-alpha-sialidase</fullName>
    </recommendedName>
</protein>
<dbReference type="RefSeq" id="WP_346028785.1">
    <property type="nucleotide sequence ID" value="NZ_BAAAON010000010.1"/>
</dbReference>